<accession>A0A1E1GHS4</accession>
<keyword evidence="7 8" id="KW-0472">Membrane</keyword>
<dbReference type="AlphaFoldDB" id="A0A1E1GHS4"/>
<evidence type="ECO:0000256" key="6">
    <source>
        <dbReference type="ARBA" id="ARBA00022989"/>
    </source>
</evidence>
<comment type="similarity">
    <text evidence="2">Belongs to the CcmB/CycW/HelB family.</text>
</comment>
<dbReference type="GeneID" id="30214173"/>
<comment type="subcellular location">
    <subcellularLocation>
        <location evidence="1">Membrane</location>
        <topology evidence="1">Multi-pass membrane protein</topology>
    </subcellularLocation>
</comment>
<dbReference type="Pfam" id="PF03379">
    <property type="entry name" value="CcmB"/>
    <property type="match status" value="1"/>
</dbReference>
<dbReference type="EMBL" id="AP017433">
    <property type="protein sequence ID" value="BAV82423.1"/>
    <property type="molecule type" value="Genomic_DNA"/>
</dbReference>
<evidence type="ECO:0000256" key="5">
    <source>
        <dbReference type="ARBA" id="ARBA00022748"/>
    </source>
</evidence>
<organism evidence="9">
    <name type="scientific">Palpitomonas bilix</name>
    <dbReference type="NCBI Taxonomy" id="652834"/>
    <lineage>
        <taxon>Eukaryota</taxon>
        <taxon>Eukaryota incertae sedis</taxon>
    </lineage>
</organism>
<keyword evidence="3" id="KW-0813">Transport</keyword>
<keyword evidence="6 8" id="KW-1133">Transmembrane helix</keyword>
<proteinExistence type="inferred from homology"/>
<feature type="transmembrane region" description="Helical" evidence="8">
    <location>
        <begin position="137"/>
        <end position="164"/>
    </location>
</feature>
<keyword evidence="5" id="KW-0201">Cytochrome c-type biogenesis</keyword>
<name>A0A1E1GHS4_9EUKA</name>
<evidence type="ECO:0000313" key="9">
    <source>
        <dbReference type="EMBL" id="BAV82423.1"/>
    </source>
</evidence>
<dbReference type="GO" id="GO:0017004">
    <property type="term" value="P:cytochrome complex assembly"/>
    <property type="evidence" value="ECO:0007669"/>
    <property type="project" value="UniProtKB-KW"/>
</dbReference>
<dbReference type="InterPro" id="IPR003544">
    <property type="entry name" value="Cyt_c_biogenesis_CcmB"/>
</dbReference>
<evidence type="ECO:0000256" key="2">
    <source>
        <dbReference type="ARBA" id="ARBA00010544"/>
    </source>
</evidence>
<feature type="transmembrane region" description="Helical" evidence="8">
    <location>
        <begin position="44"/>
        <end position="67"/>
    </location>
</feature>
<evidence type="ECO:0000256" key="3">
    <source>
        <dbReference type="ARBA" id="ARBA00022448"/>
    </source>
</evidence>
<feature type="transmembrane region" description="Helical" evidence="8">
    <location>
        <begin position="12"/>
        <end position="38"/>
    </location>
</feature>
<evidence type="ECO:0000256" key="7">
    <source>
        <dbReference type="ARBA" id="ARBA00023136"/>
    </source>
</evidence>
<dbReference type="RefSeq" id="YP_009317255.1">
    <property type="nucleotide sequence ID" value="NC_031832.1"/>
</dbReference>
<dbReference type="EMBL" id="AP017433">
    <property type="protein sequence ID" value="BAV82398.1"/>
    <property type="molecule type" value="Genomic_DNA"/>
</dbReference>
<gene>
    <name evidence="9" type="primary">ccmB</name>
</gene>
<dbReference type="GeneID" id="30214151"/>
<evidence type="ECO:0000256" key="4">
    <source>
        <dbReference type="ARBA" id="ARBA00022692"/>
    </source>
</evidence>
<dbReference type="RefSeq" id="YP_009317230.1">
    <property type="nucleotide sequence ID" value="NC_031832.1"/>
</dbReference>
<dbReference type="GO" id="GO:0005886">
    <property type="term" value="C:plasma membrane"/>
    <property type="evidence" value="ECO:0007669"/>
    <property type="project" value="TreeGrafter"/>
</dbReference>
<dbReference type="GO" id="GO:0015232">
    <property type="term" value="F:heme transmembrane transporter activity"/>
    <property type="evidence" value="ECO:0007669"/>
    <property type="project" value="InterPro"/>
</dbReference>
<keyword evidence="4 8" id="KW-0812">Transmembrane</keyword>
<protein>
    <submittedName>
        <fullName evidence="9">Heme ABC transporter permease</fullName>
    </submittedName>
</protein>
<reference evidence="9" key="1">
    <citation type="journal article" date="2016" name="Genome Biol. Evol.">
        <title>Mitochondrial Genome of Palpitomonas bilix: Derived Genome Structure and Ancestral System for Cytochrome c Maturation.</title>
        <authorList>
            <consortium name="AP017433"/>
            <person name="Nishimura Y."/>
            <person name="Tanifuji G."/>
            <person name="Kamikawa R."/>
            <person name="Yabuki A."/>
            <person name="Hashimoto T."/>
            <person name="Inagaki Y."/>
        </authorList>
    </citation>
    <scope>NUCLEOTIDE SEQUENCE</scope>
</reference>
<feature type="transmembrane region" description="Helical" evidence="8">
    <location>
        <begin position="171"/>
        <end position="197"/>
    </location>
</feature>
<dbReference type="PRINTS" id="PR01414">
    <property type="entry name" value="CCMBBIOGNSIS"/>
</dbReference>
<evidence type="ECO:0000256" key="8">
    <source>
        <dbReference type="SAM" id="Phobius"/>
    </source>
</evidence>
<sequence length="243" mass="28155">MKKFFYIFRQDLFLTSILNSTLLISTFFFFLIVFIFSICIGPDLIILWRFGFSILWVGLLFTSMLSLENMFKSDKQNGSLELFFLSPLRFELVVLSKTLSHWFICGLPLTILWPFLSLFLGNPYFKVFSLKFLVNPLVIQITLIFLFGSLILSFLGTIGSVLTVGLKQRGILLLLILIPLYIPVLIFGISSMNSILLEFTFIEYSSIFELAVKPEYIFLQGFFLLIFIISPWLSSYILHYFVN</sequence>
<dbReference type="GO" id="GO:1903607">
    <property type="term" value="P:cytochrome c biosynthetic process"/>
    <property type="evidence" value="ECO:0007669"/>
    <property type="project" value="TreeGrafter"/>
</dbReference>
<dbReference type="PANTHER" id="PTHR30070">
    <property type="entry name" value="HEME EXPORTER PROTEIN B"/>
    <property type="match status" value="1"/>
</dbReference>
<geneLocation type="mitochondrion" evidence="9"/>
<evidence type="ECO:0000256" key="1">
    <source>
        <dbReference type="ARBA" id="ARBA00004141"/>
    </source>
</evidence>
<keyword evidence="9" id="KW-0496">Mitochondrion</keyword>
<feature type="transmembrane region" description="Helical" evidence="8">
    <location>
        <begin position="217"/>
        <end position="242"/>
    </location>
</feature>
<feature type="transmembrane region" description="Helical" evidence="8">
    <location>
        <begin position="102"/>
        <end position="125"/>
    </location>
</feature>
<dbReference type="PANTHER" id="PTHR30070:SF1">
    <property type="entry name" value="CYTOCHROME C BIOGENESIS B-RELATED"/>
    <property type="match status" value="1"/>
</dbReference>